<protein>
    <recommendedName>
        <fullName evidence="6">7,8-dihydroneopterin aldolase</fullName>
        <ecNumber evidence="6">4.1.2.25</ecNumber>
    </recommendedName>
</protein>
<dbReference type="STRING" id="380248.SAMN05216251_11481"/>
<dbReference type="AlphaFoldDB" id="A0A1I2ISW9"/>
<dbReference type="InterPro" id="IPR043133">
    <property type="entry name" value="GTP-CH-I_C/QueF"/>
</dbReference>
<accession>A0A1I2ISW9</accession>
<name>A0A1I2ISW9_9ACTN</name>
<dbReference type="EMBL" id="FONG01000014">
    <property type="protein sequence ID" value="SFF43896.1"/>
    <property type="molecule type" value="Genomic_DNA"/>
</dbReference>
<dbReference type="SUPFAM" id="SSF55620">
    <property type="entry name" value="Tetrahydrobiopterin biosynthesis enzymes-like"/>
    <property type="match status" value="1"/>
</dbReference>
<comment type="similarity">
    <text evidence="3 6">Belongs to the DHNA family.</text>
</comment>
<evidence type="ECO:0000256" key="6">
    <source>
        <dbReference type="RuleBase" id="RU362079"/>
    </source>
</evidence>
<proteinExistence type="inferred from homology"/>
<dbReference type="NCBIfam" id="TIGR00525">
    <property type="entry name" value="folB"/>
    <property type="match status" value="1"/>
</dbReference>
<dbReference type="GO" id="GO:0046654">
    <property type="term" value="P:tetrahydrofolate biosynthetic process"/>
    <property type="evidence" value="ECO:0007669"/>
    <property type="project" value="UniProtKB-UniRule"/>
</dbReference>
<dbReference type="OrthoDB" id="3212934at2"/>
<dbReference type="RefSeq" id="WP_093715626.1">
    <property type="nucleotide sequence ID" value="NZ_FONG01000014.1"/>
</dbReference>
<dbReference type="PANTHER" id="PTHR42844:SF1">
    <property type="entry name" value="DIHYDRONEOPTERIN ALDOLASE 1-RELATED"/>
    <property type="match status" value="1"/>
</dbReference>
<feature type="domain" description="Dihydroneopterin aldolase/epimerase" evidence="7">
    <location>
        <begin position="4"/>
        <end position="116"/>
    </location>
</feature>
<comment type="pathway">
    <text evidence="2 6">Cofactor biosynthesis; tetrahydrofolate biosynthesis; 2-amino-4-hydroxy-6-hydroxymethyl-7,8-dihydropteridine diphosphate from 7,8-dihydroneopterin triphosphate: step 3/4.</text>
</comment>
<dbReference type="GO" id="GO:0005737">
    <property type="term" value="C:cytoplasm"/>
    <property type="evidence" value="ECO:0007669"/>
    <property type="project" value="TreeGrafter"/>
</dbReference>
<dbReference type="Pfam" id="PF02152">
    <property type="entry name" value="FolB"/>
    <property type="match status" value="1"/>
</dbReference>
<sequence length="119" mass="12955">MDRVTLRGLRALGHHGVFEHEREDGQIFVVDLVLGLDTAPAAAGDDLSRTVHYGVVAEEVAAVVTGEPVDLIETLAQRIADTCLAHEVVREVEVTVHKPDAPITVPFDDVTVTITRRRP</sequence>
<evidence type="ECO:0000256" key="5">
    <source>
        <dbReference type="ARBA" id="ARBA00023239"/>
    </source>
</evidence>
<evidence type="ECO:0000259" key="7">
    <source>
        <dbReference type="SMART" id="SM00905"/>
    </source>
</evidence>
<keyword evidence="5 6" id="KW-0456">Lyase</keyword>
<dbReference type="UniPathway" id="UPA00077">
    <property type="reaction ID" value="UER00154"/>
</dbReference>
<comment type="function">
    <text evidence="6">Catalyzes the conversion of 7,8-dihydroneopterin to 6-hydroxymethyl-7,8-dihydropterin.</text>
</comment>
<evidence type="ECO:0000256" key="4">
    <source>
        <dbReference type="ARBA" id="ARBA00022909"/>
    </source>
</evidence>
<keyword evidence="4 6" id="KW-0289">Folate biosynthesis</keyword>
<gene>
    <name evidence="8" type="ORF">SAMN05216251_11481</name>
</gene>
<dbReference type="EC" id="4.1.2.25" evidence="6"/>
<evidence type="ECO:0000256" key="3">
    <source>
        <dbReference type="ARBA" id="ARBA00005708"/>
    </source>
</evidence>
<reference evidence="8 9" key="1">
    <citation type="submission" date="2016-10" db="EMBL/GenBank/DDBJ databases">
        <authorList>
            <person name="de Groot N.N."/>
        </authorList>
    </citation>
    <scope>NUCLEOTIDE SEQUENCE [LARGE SCALE GENOMIC DNA]</scope>
    <source>
        <strain evidence="8 9">CGMCC 4.3510</strain>
    </source>
</reference>
<dbReference type="FunFam" id="3.30.1130.10:FF:000003">
    <property type="entry name" value="7,8-dihydroneopterin aldolase"/>
    <property type="match status" value="1"/>
</dbReference>
<keyword evidence="9" id="KW-1185">Reference proteome</keyword>
<dbReference type="InterPro" id="IPR006157">
    <property type="entry name" value="FolB_dom"/>
</dbReference>
<dbReference type="GO" id="GO:0004150">
    <property type="term" value="F:dihydroneopterin aldolase activity"/>
    <property type="evidence" value="ECO:0007669"/>
    <property type="project" value="UniProtKB-UniRule"/>
</dbReference>
<dbReference type="GO" id="GO:0046656">
    <property type="term" value="P:folic acid biosynthetic process"/>
    <property type="evidence" value="ECO:0007669"/>
    <property type="project" value="UniProtKB-UniRule"/>
</dbReference>
<dbReference type="PANTHER" id="PTHR42844">
    <property type="entry name" value="DIHYDRONEOPTERIN ALDOLASE 1-RELATED"/>
    <property type="match status" value="1"/>
</dbReference>
<evidence type="ECO:0000256" key="2">
    <source>
        <dbReference type="ARBA" id="ARBA00005013"/>
    </source>
</evidence>
<dbReference type="CDD" id="cd00534">
    <property type="entry name" value="DHNA_DHNTPE"/>
    <property type="match status" value="1"/>
</dbReference>
<evidence type="ECO:0000256" key="1">
    <source>
        <dbReference type="ARBA" id="ARBA00001353"/>
    </source>
</evidence>
<dbReference type="InterPro" id="IPR006156">
    <property type="entry name" value="Dihydroneopterin_aldolase"/>
</dbReference>
<organism evidence="8 9">
    <name type="scientific">Actinacidiphila alni</name>
    <dbReference type="NCBI Taxonomy" id="380248"/>
    <lineage>
        <taxon>Bacteria</taxon>
        <taxon>Bacillati</taxon>
        <taxon>Actinomycetota</taxon>
        <taxon>Actinomycetes</taxon>
        <taxon>Kitasatosporales</taxon>
        <taxon>Streptomycetaceae</taxon>
        <taxon>Actinacidiphila</taxon>
    </lineage>
</organism>
<evidence type="ECO:0000313" key="9">
    <source>
        <dbReference type="Proteomes" id="UP000199323"/>
    </source>
</evidence>
<comment type="catalytic activity">
    <reaction evidence="1 6">
        <text>7,8-dihydroneopterin = 6-hydroxymethyl-7,8-dihydropterin + glycolaldehyde</text>
        <dbReference type="Rhea" id="RHEA:10540"/>
        <dbReference type="ChEBI" id="CHEBI:17001"/>
        <dbReference type="ChEBI" id="CHEBI:17071"/>
        <dbReference type="ChEBI" id="CHEBI:44841"/>
        <dbReference type="EC" id="4.1.2.25"/>
    </reaction>
</comment>
<evidence type="ECO:0000313" key="8">
    <source>
        <dbReference type="EMBL" id="SFF43896.1"/>
    </source>
</evidence>
<dbReference type="NCBIfam" id="TIGR00526">
    <property type="entry name" value="folB_dom"/>
    <property type="match status" value="1"/>
</dbReference>
<dbReference type="Gene3D" id="3.30.1130.10">
    <property type="match status" value="1"/>
</dbReference>
<dbReference type="Proteomes" id="UP000199323">
    <property type="component" value="Unassembled WGS sequence"/>
</dbReference>
<dbReference type="SMART" id="SM00905">
    <property type="entry name" value="FolB"/>
    <property type="match status" value="1"/>
</dbReference>